<evidence type="ECO:0000256" key="6">
    <source>
        <dbReference type="ARBA" id="ARBA00023136"/>
    </source>
</evidence>
<dbReference type="Gene3D" id="2.40.160.60">
    <property type="entry name" value="Outer membrane protein transport protein (OMPP1/FadL/TodX)"/>
    <property type="match status" value="1"/>
</dbReference>
<protein>
    <submittedName>
        <fullName evidence="9">Outer membrane transport protein (OMPP1/FadL/TodX family)</fullName>
    </submittedName>
</protein>
<dbReference type="PANTHER" id="PTHR35093">
    <property type="entry name" value="OUTER MEMBRANE PROTEIN NMB0088-RELATED"/>
    <property type="match status" value="1"/>
</dbReference>
<evidence type="ECO:0000256" key="2">
    <source>
        <dbReference type="ARBA" id="ARBA00008163"/>
    </source>
</evidence>
<evidence type="ECO:0000256" key="5">
    <source>
        <dbReference type="ARBA" id="ARBA00022729"/>
    </source>
</evidence>
<keyword evidence="4" id="KW-0812">Transmembrane</keyword>
<dbReference type="PANTHER" id="PTHR35093:SF8">
    <property type="entry name" value="OUTER MEMBRANE PROTEIN NMB0088-RELATED"/>
    <property type="match status" value="1"/>
</dbReference>
<keyword evidence="6" id="KW-0472">Membrane</keyword>
<dbReference type="Proteomes" id="UP000503264">
    <property type="component" value="Chromosome"/>
</dbReference>
<keyword evidence="7" id="KW-0998">Cell outer membrane</keyword>
<gene>
    <name evidence="9" type="ORF">CMUC_1840</name>
</gene>
<evidence type="ECO:0000313" key="10">
    <source>
        <dbReference type="Proteomes" id="UP000503264"/>
    </source>
</evidence>
<accession>A0A6G5QIS4</accession>
<evidence type="ECO:0000256" key="3">
    <source>
        <dbReference type="ARBA" id="ARBA00022452"/>
    </source>
</evidence>
<comment type="similarity">
    <text evidence="2">Belongs to the OmpP1/FadL family.</text>
</comment>
<evidence type="ECO:0000256" key="4">
    <source>
        <dbReference type="ARBA" id="ARBA00022692"/>
    </source>
</evidence>
<keyword evidence="10" id="KW-1185">Reference proteome</keyword>
<evidence type="ECO:0000256" key="8">
    <source>
        <dbReference type="SAM" id="SignalP"/>
    </source>
</evidence>
<dbReference type="InterPro" id="IPR005017">
    <property type="entry name" value="OMPP1/FadL/TodX"/>
</dbReference>
<dbReference type="RefSeq" id="WP_171994264.1">
    <property type="nucleotide sequence ID" value="NZ_CP012542.1"/>
</dbReference>
<evidence type="ECO:0000256" key="1">
    <source>
        <dbReference type="ARBA" id="ARBA00004571"/>
    </source>
</evidence>
<name>A0A6G5QIS4_9BACT</name>
<keyword evidence="5 8" id="KW-0732">Signal</keyword>
<comment type="subcellular location">
    <subcellularLocation>
        <location evidence="1">Cell outer membrane</location>
        <topology evidence="1">Multi-pass membrane protein</topology>
    </subcellularLocation>
</comment>
<evidence type="ECO:0000256" key="7">
    <source>
        <dbReference type="ARBA" id="ARBA00023237"/>
    </source>
</evidence>
<dbReference type="AlphaFoldDB" id="A0A6G5QIS4"/>
<dbReference type="EMBL" id="CP012542">
    <property type="protein sequence ID" value="QCD45588.1"/>
    <property type="molecule type" value="Genomic_DNA"/>
</dbReference>
<proteinExistence type="inferred from homology"/>
<dbReference type="SUPFAM" id="SSF56935">
    <property type="entry name" value="Porins"/>
    <property type="match status" value="1"/>
</dbReference>
<reference evidence="9 10" key="1">
    <citation type="submission" date="2016-07" db="EMBL/GenBank/DDBJ databases">
        <title>Comparative genomics of the Campylobacter concisus group.</title>
        <authorList>
            <person name="Miller W.G."/>
            <person name="Yee E."/>
            <person name="Chapman M.H."/>
            <person name="Huynh S."/>
            <person name="Bono J.L."/>
            <person name="On S.L.W."/>
            <person name="StLeger J."/>
            <person name="Foster G."/>
            <person name="Parker C.T."/>
        </authorList>
    </citation>
    <scope>NUCLEOTIDE SEQUENCE [LARGE SCALE GENOMIC DNA]</scope>
    <source>
        <strain evidence="9 10">CCUG 21559</strain>
    </source>
</reference>
<dbReference type="GO" id="GO:0015483">
    <property type="term" value="F:long-chain fatty acid transporting porin activity"/>
    <property type="evidence" value="ECO:0007669"/>
    <property type="project" value="TreeGrafter"/>
</dbReference>
<feature type="chain" id="PRO_5026082765" evidence="8">
    <location>
        <begin position="19"/>
        <end position="414"/>
    </location>
</feature>
<dbReference type="GO" id="GO:0009279">
    <property type="term" value="C:cell outer membrane"/>
    <property type="evidence" value="ECO:0007669"/>
    <property type="project" value="UniProtKB-SubCell"/>
</dbReference>
<evidence type="ECO:0000313" key="9">
    <source>
        <dbReference type="EMBL" id="QCD45588.1"/>
    </source>
</evidence>
<dbReference type="Pfam" id="PF03349">
    <property type="entry name" value="Toluene_X"/>
    <property type="match status" value="1"/>
</dbReference>
<keyword evidence="3" id="KW-1134">Transmembrane beta strand</keyword>
<sequence>MVKKIALSFIVSASLLNAAGYKIPEQSSDSLALSASNVATSFGPDAAYYNPANMMFLPDTRHYFENTVAWFHIAPLKFKSNDGREFKSNKFDSLATTFHFVSPEYYENWRFGLSLAVPAAVGIGWRDNDPAFTGKHFKLKVVELNPSVAYRVTDNFAIAAGARAVYSKGRIVTELYGKGDRAIWGDGIDYGYNVAMTYKPTENWSLAATYRSKIDLNLKGSADISKATPVPNYSGSASVSIPLPAVLTLATSYKIADTTLLFAYDRTYWSAFSGYDFEYDGAPNNSIFAQLFDNKVERNYRNTNTFRFGVAHDLNEKVRLMAGFVYDQKAAKDAKSSSFDLPDSNSRAYSLGVNYKFSENLELAFSGLYQTRQSTNASLKVMKNGRFPSVSEDMSGEFEKGKIWILGLGLKYKF</sequence>
<feature type="signal peptide" evidence="8">
    <location>
        <begin position="1"/>
        <end position="18"/>
    </location>
</feature>
<organism evidence="9 10">
    <name type="scientific">Campylobacter mucosalis CCUG 21559</name>
    <dbReference type="NCBI Taxonomy" id="1032067"/>
    <lineage>
        <taxon>Bacteria</taxon>
        <taxon>Pseudomonadati</taxon>
        <taxon>Campylobacterota</taxon>
        <taxon>Epsilonproteobacteria</taxon>
        <taxon>Campylobacterales</taxon>
        <taxon>Campylobacteraceae</taxon>
        <taxon>Campylobacter</taxon>
    </lineage>
</organism>